<dbReference type="EMBL" id="CP141882">
    <property type="protein sequence ID" value="WRT64816.1"/>
    <property type="molecule type" value="Genomic_DNA"/>
</dbReference>
<organism evidence="9 10">
    <name type="scientific">Kwoniella shivajii</name>
    <dbReference type="NCBI Taxonomy" id="564305"/>
    <lineage>
        <taxon>Eukaryota</taxon>
        <taxon>Fungi</taxon>
        <taxon>Dikarya</taxon>
        <taxon>Basidiomycota</taxon>
        <taxon>Agaricomycotina</taxon>
        <taxon>Tremellomycetes</taxon>
        <taxon>Tremellales</taxon>
        <taxon>Cryptococcaceae</taxon>
        <taxon>Kwoniella</taxon>
    </lineage>
</organism>
<dbReference type="InterPro" id="IPR001650">
    <property type="entry name" value="Helicase_C-like"/>
</dbReference>
<gene>
    <name evidence="9" type="ORF">IL334_001752</name>
</gene>
<name>A0ABZ1CT20_9TREE</name>
<keyword evidence="5" id="KW-0347">Helicase</keyword>
<dbReference type="GeneID" id="87953883"/>
<dbReference type="PRINTS" id="PR01228">
    <property type="entry name" value="EGGSHELL"/>
</dbReference>
<dbReference type="InterPro" id="IPR011545">
    <property type="entry name" value="DEAD/DEAH_box_helicase_dom"/>
</dbReference>
<evidence type="ECO:0000256" key="3">
    <source>
        <dbReference type="ARBA" id="ARBA00022840"/>
    </source>
</evidence>
<dbReference type="Gene3D" id="3.40.50.300">
    <property type="entry name" value="P-loop containing nucleotide triphosphate hydrolases"/>
    <property type="match status" value="2"/>
</dbReference>
<feature type="region of interest" description="Disordered" evidence="6">
    <location>
        <begin position="68"/>
        <end position="137"/>
    </location>
</feature>
<evidence type="ECO:0000256" key="4">
    <source>
        <dbReference type="ARBA" id="ARBA00022884"/>
    </source>
</evidence>
<reference evidence="9 10" key="1">
    <citation type="submission" date="2024-01" db="EMBL/GenBank/DDBJ databases">
        <title>Comparative genomics of Cryptococcus and Kwoniella reveals pathogenesis evolution and contrasting modes of karyotype evolution via chromosome fusion or intercentromeric recombination.</title>
        <authorList>
            <person name="Coelho M.A."/>
            <person name="David-Palma M."/>
            <person name="Shea T."/>
            <person name="Bowers K."/>
            <person name="McGinley-Smith S."/>
            <person name="Mohammad A.W."/>
            <person name="Gnirke A."/>
            <person name="Yurkov A.M."/>
            <person name="Nowrousian M."/>
            <person name="Sun S."/>
            <person name="Cuomo C.A."/>
            <person name="Heitman J."/>
        </authorList>
    </citation>
    <scope>NUCLEOTIDE SEQUENCE [LARGE SCALE GENOMIC DNA]</scope>
    <source>
        <strain evidence="9">CBS 11374</strain>
    </source>
</reference>
<accession>A0ABZ1CT20</accession>
<dbReference type="Pfam" id="PF00271">
    <property type="entry name" value="Helicase_C"/>
    <property type="match status" value="1"/>
</dbReference>
<feature type="compositionally biased region" description="Gly residues" evidence="6">
    <location>
        <begin position="687"/>
        <end position="737"/>
    </location>
</feature>
<feature type="domain" description="Helicase ATP-binding" evidence="7">
    <location>
        <begin position="206"/>
        <end position="408"/>
    </location>
</feature>
<dbReference type="CDD" id="cd18787">
    <property type="entry name" value="SF2_C_DEAD"/>
    <property type="match status" value="1"/>
</dbReference>
<keyword evidence="2 5" id="KW-0378">Hydrolase</keyword>
<evidence type="ECO:0000313" key="9">
    <source>
        <dbReference type="EMBL" id="WRT64816.1"/>
    </source>
</evidence>
<dbReference type="PROSITE" id="PS51194">
    <property type="entry name" value="HELICASE_CTER"/>
    <property type="match status" value="1"/>
</dbReference>
<proteinExistence type="inferred from homology"/>
<evidence type="ECO:0000259" key="7">
    <source>
        <dbReference type="PROSITE" id="PS51192"/>
    </source>
</evidence>
<feature type="compositionally biased region" description="Low complexity" evidence="6">
    <location>
        <begin position="110"/>
        <end position="132"/>
    </location>
</feature>
<dbReference type="EC" id="3.6.4.13" evidence="5"/>
<dbReference type="SUPFAM" id="SSF52540">
    <property type="entry name" value="P-loop containing nucleoside triphosphate hydrolases"/>
    <property type="match status" value="1"/>
</dbReference>
<evidence type="ECO:0000313" key="10">
    <source>
        <dbReference type="Proteomes" id="UP001329825"/>
    </source>
</evidence>
<dbReference type="SMART" id="SM00487">
    <property type="entry name" value="DEXDc"/>
    <property type="match status" value="1"/>
</dbReference>
<dbReference type="PROSITE" id="PS51192">
    <property type="entry name" value="HELICASE_ATP_BIND_1"/>
    <property type="match status" value="1"/>
</dbReference>
<evidence type="ECO:0000256" key="5">
    <source>
        <dbReference type="RuleBase" id="RU365068"/>
    </source>
</evidence>
<dbReference type="RefSeq" id="XP_062789556.1">
    <property type="nucleotide sequence ID" value="XM_062933505.1"/>
</dbReference>
<dbReference type="InterPro" id="IPR027417">
    <property type="entry name" value="P-loop_NTPase"/>
</dbReference>
<dbReference type="PANTHER" id="PTHR24031">
    <property type="entry name" value="RNA HELICASE"/>
    <property type="match status" value="1"/>
</dbReference>
<comment type="function">
    <text evidence="5">RNA helicase.</text>
</comment>
<evidence type="ECO:0000256" key="1">
    <source>
        <dbReference type="ARBA" id="ARBA00022741"/>
    </source>
</evidence>
<feature type="compositionally biased region" description="Low complexity" evidence="6">
    <location>
        <begin position="80"/>
        <end position="101"/>
    </location>
</feature>
<feature type="compositionally biased region" description="Basic and acidic residues" evidence="6">
    <location>
        <begin position="738"/>
        <end position="748"/>
    </location>
</feature>
<keyword evidence="4 5" id="KW-0694">RNA-binding</keyword>
<sequence length="817" mass="86525">MLPRSAALSRASMALGSSISRRTILASRTFLRSTPIVTSRIDRSLSLQAVLASRGYSAAAQPKNEDDFFVADDASPSPPSTSVSASTSSSARSSNPSTTASTEDDGFFASSLTEASSTSNSTPSSSPSSESSKTGPAVEIVPFETLKGKINHDTLKALTFKPFQLKAMSEVQKRVLGLMPALGGGKLRGPAREDDQAESEDEGIQPNIGKEREDLLVKAKTGTGKTIAFLVPAIDARINKINELVKTPYPDGSLPDRAAQGRNERAITRSHVGTLVISPTRELATQIANEALKLCTWHKEMQVRLLVGGESRHRQLKDWKRGRKDIVVATPGRLKDLLTEDEVKSAMEFTDTLILDEADTLLDMGFSQDLNHIISHLPKERQTFLFSATVSKEIAAIARKSLKQGHKVIDCVPKNESNVHLHIPQHFTVVPSAADQIPHILRLIAHDQLLNPNSKIIIFLNTTKHTMLTATLVRELKFSLPKDLSVYEIHSRLDQNQRSRASERFRRDSKPSILVTSDVSARGVDYPGVTRVIQVGMPASAEQYIHRVGRTGRGGKEGGRGDLVLLPFEAGFIQQLNKIPIKSVPTRDLSAEVHGLATEQDESYATKLNGLNDAITNLMPSLDSEAIEEVFTSMIGFYMGKSDQLRCDPQDVLQGLKDWSVEAAGLPEPPYLSPGFLQKLGLGGGGGNRRSGFGGRGGGGGRGGFGGRSGGGGGFGRSSGSSGGGGSGGFGGGSRGGYEGRGEPRARSGDSFGSSGGGGGFGGDRSSSGGYGGRSGGFGGGDRGGFGGRGGSSGGSRGGFGGRSDRGDRGGYSRERD</sequence>
<dbReference type="Proteomes" id="UP001329825">
    <property type="component" value="Chromosome 2"/>
</dbReference>
<dbReference type="InterPro" id="IPR014001">
    <property type="entry name" value="Helicase_ATP-bd"/>
</dbReference>
<feature type="compositionally biased region" description="Basic and acidic residues" evidence="6">
    <location>
        <begin position="803"/>
        <end position="817"/>
    </location>
</feature>
<comment type="catalytic activity">
    <reaction evidence="5">
        <text>ATP + H2O = ADP + phosphate + H(+)</text>
        <dbReference type="Rhea" id="RHEA:13065"/>
        <dbReference type="ChEBI" id="CHEBI:15377"/>
        <dbReference type="ChEBI" id="CHEBI:15378"/>
        <dbReference type="ChEBI" id="CHEBI:30616"/>
        <dbReference type="ChEBI" id="CHEBI:43474"/>
        <dbReference type="ChEBI" id="CHEBI:456216"/>
        <dbReference type="EC" id="3.6.4.13"/>
    </reaction>
</comment>
<evidence type="ECO:0000256" key="2">
    <source>
        <dbReference type="ARBA" id="ARBA00022801"/>
    </source>
</evidence>
<comment type="domain">
    <text evidence="5">The Q motif is unique to and characteristic of the DEAD box family of RNA helicases and controls ATP binding and hydrolysis.</text>
</comment>
<comment type="similarity">
    <text evidence="5">Belongs to the DEAD box helicase family.</text>
</comment>
<evidence type="ECO:0000256" key="6">
    <source>
        <dbReference type="SAM" id="MobiDB-lite"/>
    </source>
</evidence>
<feature type="domain" description="Helicase C-terminal" evidence="8">
    <location>
        <begin position="436"/>
        <end position="604"/>
    </location>
</feature>
<keyword evidence="3 5" id="KW-0067">ATP-binding</keyword>
<dbReference type="SMART" id="SM00490">
    <property type="entry name" value="HELICc"/>
    <property type="match status" value="1"/>
</dbReference>
<protein>
    <recommendedName>
        <fullName evidence="5">ATP-dependent RNA helicase</fullName>
        <ecNumber evidence="5">3.6.4.13</ecNumber>
    </recommendedName>
</protein>
<feature type="region of interest" description="Disordered" evidence="6">
    <location>
        <begin position="687"/>
        <end position="817"/>
    </location>
</feature>
<feature type="region of interest" description="Disordered" evidence="6">
    <location>
        <begin position="181"/>
        <end position="211"/>
    </location>
</feature>
<keyword evidence="10" id="KW-1185">Reference proteome</keyword>
<keyword evidence="1 5" id="KW-0547">Nucleotide-binding</keyword>
<feature type="compositionally biased region" description="Gly residues" evidence="6">
    <location>
        <begin position="754"/>
        <end position="802"/>
    </location>
</feature>
<dbReference type="Pfam" id="PF00270">
    <property type="entry name" value="DEAD"/>
    <property type="match status" value="1"/>
</dbReference>
<evidence type="ECO:0000259" key="8">
    <source>
        <dbReference type="PROSITE" id="PS51194"/>
    </source>
</evidence>